<dbReference type="PANTHER" id="PTHR30086:SF20">
    <property type="entry name" value="ARGININE EXPORTER PROTEIN ARGO-RELATED"/>
    <property type="match status" value="1"/>
</dbReference>
<organism evidence="7 8">
    <name type="scientific">Parvularcula bermudensis (strain ATCC BAA-594 / HTCC2503 / KCTC 12087)</name>
    <dbReference type="NCBI Taxonomy" id="314260"/>
    <lineage>
        <taxon>Bacteria</taxon>
        <taxon>Pseudomonadati</taxon>
        <taxon>Pseudomonadota</taxon>
        <taxon>Alphaproteobacteria</taxon>
        <taxon>Parvularculales</taxon>
        <taxon>Parvularculaceae</taxon>
        <taxon>Parvularcula</taxon>
    </lineage>
</organism>
<protein>
    <submittedName>
        <fullName evidence="7">Transporter, LysE family protein</fullName>
    </submittedName>
</protein>
<feature type="transmembrane region" description="Helical" evidence="6">
    <location>
        <begin position="141"/>
        <end position="163"/>
    </location>
</feature>
<evidence type="ECO:0000256" key="2">
    <source>
        <dbReference type="ARBA" id="ARBA00022475"/>
    </source>
</evidence>
<keyword evidence="2" id="KW-1003">Cell membrane</keyword>
<evidence type="ECO:0000256" key="3">
    <source>
        <dbReference type="ARBA" id="ARBA00022692"/>
    </source>
</evidence>
<evidence type="ECO:0000313" key="7">
    <source>
        <dbReference type="EMBL" id="ADM09711.1"/>
    </source>
</evidence>
<comment type="subcellular location">
    <subcellularLocation>
        <location evidence="1">Cell membrane</location>
        <topology evidence="1">Multi-pass membrane protein</topology>
    </subcellularLocation>
</comment>
<dbReference type="OrthoDB" id="9804822at2"/>
<dbReference type="Pfam" id="PF01810">
    <property type="entry name" value="LysE"/>
    <property type="match status" value="1"/>
</dbReference>
<evidence type="ECO:0000256" key="4">
    <source>
        <dbReference type="ARBA" id="ARBA00022989"/>
    </source>
</evidence>
<sequence>MVSSSFLALIAFCFVASITPGPNNMMLMASGANFGVRRTLPHMAGVGVGFLVMVLLVGTGIMALFDLIPAAYTILKIVSVGYLLYLATKIARAGAPEGQEGQGGKPLTFLQAAAFQWVNPKAWAMALSAVAIYAPSREIVAVIPIAMVFGFVSLVSISFWVAVGQQLKRLLTNPWRLRLFNGVMALLLVASVLPMIGAKTI</sequence>
<name>E0TIC7_PARBH</name>
<evidence type="ECO:0000313" key="8">
    <source>
        <dbReference type="Proteomes" id="UP000001302"/>
    </source>
</evidence>
<dbReference type="eggNOG" id="COG1280">
    <property type="taxonomic scope" value="Bacteria"/>
</dbReference>
<dbReference type="RefSeq" id="WP_013300685.1">
    <property type="nucleotide sequence ID" value="NC_014414.1"/>
</dbReference>
<feature type="transmembrane region" description="Helical" evidence="6">
    <location>
        <begin position="44"/>
        <end position="65"/>
    </location>
</feature>
<reference evidence="7 8" key="2">
    <citation type="journal article" date="2011" name="J. Bacteriol.">
        <title>Complete genome sequence of strain HTCC2503T of Parvularcula bermudensis, the type species of the order "Parvularculales" in the class Alphaproteobacteria.</title>
        <authorList>
            <person name="Oh H.M."/>
            <person name="Kang I."/>
            <person name="Vergin K.L."/>
            <person name="Kang D."/>
            <person name="Rhee K.H."/>
            <person name="Giovannoni S.J."/>
            <person name="Cho J.C."/>
        </authorList>
    </citation>
    <scope>NUCLEOTIDE SEQUENCE [LARGE SCALE GENOMIC DNA]</scope>
    <source>
        <strain evidence="8">ATCC BAA-594 / HTCC2503 / KCTC 12087</strain>
    </source>
</reference>
<dbReference type="InterPro" id="IPR001123">
    <property type="entry name" value="LeuE-type"/>
</dbReference>
<feature type="transmembrane region" description="Helical" evidence="6">
    <location>
        <begin position="175"/>
        <end position="196"/>
    </location>
</feature>
<proteinExistence type="predicted"/>
<reference evidence="8" key="1">
    <citation type="submission" date="2010-08" db="EMBL/GenBank/DDBJ databases">
        <title>Genome sequence of Parvularcula bermudensis HTCC2503.</title>
        <authorList>
            <person name="Kang D.-M."/>
            <person name="Oh H.-M."/>
            <person name="Cho J.-C."/>
        </authorList>
    </citation>
    <scope>NUCLEOTIDE SEQUENCE [LARGE SCALE GENOMIC DNA]</scope>
    <source>
        <strain evidence="8">ATCC BAA-594 / HTCC2503 / KCTC 12087</strain>
    </source>
</reference>
<keyword evidence="4 6" id="KW-1133">Transmembrane helix</keyword>
<dbReference type="Proteomes" id="UP000001302">
    <property type="component" value="Chromosome"/>
</dbReference>
<dbReference type="AlphaFoldDB" id="E0TIC7"/>
<gene>
    <name evidence="7" type="ordered locus">PB2503_08279</name>
</gene>
<dbReference type="EMBL" id="CP002156">
    <property type="protein sequence ID" value="ADM09711.1"/>
    <property type="molecule type" value="Genomic_DNA"/>
</dbReference>
<dbReference type="GO" id="GO:0033228">
    <property type="term" value="P:cysteine export across plasma membrane"/>
    <property type="evidence" value="ECO:0007669"/>
    <property type="project" value="TreeGrafter"/>
</dbReference>
<evidence type="ECO:0000256" key="1">
    <source>
        <dbReference type="ARBA" id="ARBA00004651"/>
    </source>
</evidence>
<dbReference type="HOGENOM" id="CLU_079569_1_0_5"/>
<keyword evidence="3 6" id="KW-0812">Transmembrane</keyword>
<dbReference type="GO" id="GO:0005886">
    <property type="term" value="C:plasma membrane"/>
    <property type="evidence" value="ECO:0007669"/>
    <property type="project" value="UniProtKB-SubCell"/>
</dbReference>
<keyword evidence="8" id="KW-1185">Reference proteome</keyword>
<keyword evidence="5 6" id="KW-0472">Membrane</keyword>
<evidence type="ECO:0000256" key="6">
    <source>
        <dbReference type="SAM" id="Phobius"/>
    </source>
</evidence>
<dbReference type="GO" id="GO:0015171">
    <property type="term" value="F:amino acid transmembrane transporter activity"/>
    <property type="evidence" value="ECO:0007669"/>
    <property type="project" value="TreeGrafter"/>
</dbReference>
<accession>E0TIC7</accession>
<evidence type="ECO:0000256" key="5">
    <source>
        <dbReference type="ARBA" id="ARBA00023136"/>
    </source>
</evidence>
<dbReference type="PANTHER" id="PTHR30086">
    <property type="entry name" value="ARGININE EXPORTER PROTEIN ARGO"/>
    <property type="match status" value="1"/>
</dbReference>
<dbReference type="KEGG" id="pbr:PB2503_08279"/>